<comment type="caution">
    <text evidence="1">The sequence shown here is derived from an EMBL/GenBank/DDBJ whole genome shotgun (WGS) entry which is preliminary data.</text>
</comment>
<proteinExistence type="predicted"/>
<dbReference type="PANTHER" id="PTHR48475:SF2">
    <property type="entry name" value="RIBONUCLEASE H"/>
    <property type="match status" value="1"/>
</dbReference>
<accession>A0AAV3QB84</accession>
<evidence type="ECO:0000313" key="1">
    <source>
        <dbReference type="EMBL" id="GAA0161260.1"/>
    </source>
</evidence>
<dbReference type="AlphaFoldDB" id="A0AAV3QB84"/>
<dbReference type="Proteomes" id="UP001454036">
    <property type="component" value="Unassembled WGS sequence"/>
</dbReference>
<dbReference type="EMBL" id="BAABME010004128">
    <property type="protein sequence ID" value="GAA0161260.1"/>
    <property type="molecule type" value="Genomic_DNA"/>
</dbReference>
<sequence length="143" mass="16623">MSGSCSASEYQRGGHCVIPMEISLNSLWYPTDPAKVGLPTWRQRGFDEVHNSQALREQLNFVVELRDEALFTMQKYKHLMARSYNCKVQSRQFHVGDLVLKLYSASHLKDVNKLSPKWEGPYRVSRILGRRTWHASKLSKFYC</sequence>
<keyword evidence="2" id="KW-1185">Reference proteome</keyword>
<reference evidence="1 2" key="1">
    <citation type="submission" date="2024-01" db="EMBL/GenBank/DDBJ databases">
        <title>The complete chloroplast genome sequence of Lithospermum erythrorhizon: insights into the phylogenetic relationship among Boraginaceae species and the maternal lineages of purple gromwells.</title>
        <authorList>
            <person name="Okada T."/>
            <person name="Watanabe K."/>
        </authorList>
    </citation>
    <scope>NUCLEOTIDE SEQUENCE [LARGE SCALE GENOMIC DNA]</scope>
</reference>
<protein>
    <submittedName>
        <fullName evidence="1">Uncharacterized protein</fullName>
    </submittedName>
</protein>
<evidence type="ECO:0000313" key="2">
    <source>
        <dbReference type="Proteomes" id="UP001454036"/>
    </source>
</evidence>
<gene>
    <name evidence="1" type="ORF">LIER_17618</name>
</gene>
<organism evidence="1 2">
    <name type="scientific">Lithospermum erythrorhizon</name>
    <name type="common">Purple gromwell</name>
    <name type="synonym">Lithospermum officinale var. erythrorhizon</name>
    <dbReference type="NCBI Taxonomy" id="34254"/>
    <lineage>
        <taxon>Eukaryota</taxon>
        <taxon>Viridiplantae</taxon>
        <taxon>Streptophyta</taxon>
        <taxon>Embryophyta</taxon>
        <taxon>Tracheophyta</taxon>
        <taxon>Spermatophyta</taxon>
        <taxon>Magnoliopsida</taxon>
        <taxon>eudicotyledons</taxon>
        <taxon>Gunneridae</taxon>
        <taxon>Pentapetalae</taxon>
        <taxon>asterids</taxon>
        <taxon>lamiids</taxon>
        <taxon>Boraginales</taxon>
        <taxon>Boraginaceae</taxon>
        <taxon>Boraginoideae</taxon>
        <taxon>Lithospermeae</taxon>
        <taxon>Lithospermum</taxon>
    </lineage>
</organism>
<name>A0AAV3QB84_LITER</name>
<dbReference type="PANTHER" id="PTHR48475">
    <property type="entry name" value="RIBONUCLEASE H"/>
    <property type="match status" value="1"/>
</dbReference>